<dbReference type="GO" id="GO:0036064">
    <property type="term" value="C:ciliary basal body"/>
    <property type="evidence" value="ECO:0007669"/>
    <property type="project" value="TreeGrafter"/>
</dbReference>
<dbReference type="InterPro" id="IPR004344">
    <property type="entry name" value="TTL/TTLL_fam"/>
</dbReference>
<dbReference type="Proteomes" id="UP000515202">
    <property type="component" value="Unplaced"/>
</dbReference>
<dbReference type="AlphaFoldDB" id="A0A6P3QMC8"/>
<gene>
    <name evidence="18" type="primary">TTLL1</name>
</gene>
<reference evidence="18" key="1">
    <citation type="submission" date="2025-08" db="UniProtKB">
        <authorList>
            <consortium name="RefSeq"/>
        </authorList>
    </citation>
    <scope>IDENTIFICATION</scope>
    <source>
        <tissue evidence="18">Kidney</tissue>
    </source>
</reference>
<dbReference type="PANTHER" id="PTHR12241">
    <property type="entry name" value="TUBULIN POLYGLUTAMYLASE"/>
    <property type="match status" value="1"/>
</dbReference>
<comment type="similarity">
    <text evidence="2">Belongs to the tubulin polyglutamylase family.</text>
</comment>
<evidence type="ECO:0000313" key="18">
    <source>
        <dbReference type="RefSeq" id="XP_011367299.2"/>
    </source>
</evidence>
<keyword evidence="17" id="KW-1185">Reference proteome</keyword>
<organism evidence="17 18">
    <name type="scientific">Pteropus vampyrus</name>
    <name type="common">Large flying fox</name>
    <dbReference type="NCBI Taxonomy" id="132908"/>
    <lineage>
        <taxon>Eukaryota</taxon>
        <taxon>Metazoa</taxon>
        <taxon>Chordata</taxon>
        <taxon>Craniata</taxon>
        <taxon>Vertebrata</taxon>
        <taxon>Euteleostomi</taxon>
        <taxon>Mammalia</taxon>
        <taxon>Eutheria</taxon>
        <taxon>Laurasiatheria</taxon>
        <taxon>Chiroptera</taxon>
        <taxon>Yinpterochiroptera</taxon>
        <taxon>Pteropodoidea</taxon>
        <taxon>Pteropodidae</taxon>
        <taxon>Pteropodinae</taxon>
        <taxon>Pteropus</taxon>
    </lineage>
</organism>
<evidence type="ECO:0000256" key="16">
    <source>
        <dbReference type="ARBA" id="ARBA00083073"/>
    </source>
</evidence>
<evidence type="ECO:0000256" key="8">
    <source>
        <dbReference type="ARBA" id="ARBA00023069"/>
    </source>
</evidence>
<proteinExistence type="inferred from homology"/>
<evidence type="ECO:0000256" key="14">
    <source>
        <dbReference type="ARBA" id="ARBA00075351"/>
    </source>
</evidence>
<keyword evidence="3" id="KW-0963">Cytoplasm</keyword>
<dbReference type="RefSeq" id="XP_011367299.2">
    <property type="nucleotide sequence ID" value="XM_011368997.2"/>
</dbReference>
<dbReference type="PANTHER" id="PTHR12241:SF31">
    <property type="entry name" value="POLYGLUTAMYLASE COMPLEX SUBUNIT TTLL1"/>
    <property type="match status" value="1"/>
</dbReference>
<evidence type="ECO:0000256" key="6">
    <source>
        <dbReference type="ARBA" id="ARBA00022741"/>
    </source>
</evidence>
<dbReference type="FunFam" id="3.30.470.20:FF:000033">
    <property type="entry name" value="Probable tubulin polyglutamylase TTLL1"/>
    <property type="match status" value="1"/>
</dbReference>
<keyword evidence="10" id="KW-0966">Cell projection</keyword>
<dbReference type="CTD" id="25809"/>
<dbReference type="GO" id="GO:0070740">
    <property type="term" value="F:tubulin-glutamic acid ligase activity"/>
    <property type="evidence" value="ECO:0007669"/>
    <property type="project" value="TreeGrafter"/>
</dbReference>
<evidence type="ECO:0000256" key="4">
    <source>
        <dbReference type="ARBA" id="ARBA00022598"/>
    </source>
</evidence>
<evidence type="ECO:0000256" key="9">
    <source>
        <dbReference type="ARBA" id="ARBA00023212"/>
    </source>
</evidence>
<dbReference type="GO" id="GO:0015631">
    <property type="term" value="F:tubulin binding"/>
    <property type="evidence" value="ECO:0007669"/>
    <property type="project" value="TreeGrafter"/>
</dbReference>
<keyword evidence="5" id="KW-0493">Microtubule</keyword>
<dbReference type="GO" id="GO:0005874">
    <property type="term" value="C:microtubule"/>
    <property type="evidence" value="ECO:0007669"/>
    <property type="project" value="UniProtKB-KW"/>
</dbReference>
<dbReference type="GO" id="GO:0000226">
    <property type="term" value="P:microtubule cytoskeleton organization"/>
    <property type="evidence" value="ECO:0007669"/>
    <property type="project" value="TreeGrafter"/>
</dbReference>
<evidence type="ECO:0000256" key="1">
    <source>
        <dbReference type="ARBA" id="ARBA00004120"/>
    </source>
</evidence>
<name>A0A6P3QMC8_PTEVA</name>
<keyword evidence="8" id="KW-0969">Cilium</keyword>
<dbReference type="GeneID" id="105298018"/>
<comment type="subcellular location">
    <subcellularLocation>
        <location evidence="1">Cytoplasm</location>
        <location evidence="1">Cytoskeleton</location>
        <location evidence="1">Cilium basal body</location>
    </subcellularLocation>
</comment>
<dbReference type="Pfam" id="PF03133">
    <property type="entry name" value="TTL"/>
    <property type="match status" value="1"/>
</dbReference>
<keyword evidence="4" id="KW-0436">Ligase</keyword>
<evidence type="ECO:0000256" key="13">
    <source>
        <dbReference type="ARBA" id="ARBA00074800"/>
    </source>
</evidence>
<evidence type="ECO:0000256" key="7">
    <source>
        <dbReference type="ARBA" id="ARBA00022840"/>
    </source>
</evidence>
<comment type="subunit">
    <text evidence="12">Part of the neuronal tubulin polyglutamylase complex which contains TPGS1, TPGS2, TTLL1, LRRC49 and NICN1. Interacts with PCM1, CSTPP1 and LRRC49.</text>
</comment>
<keyword evidence="9" id="KW-0206">Cytoskeleton</keyword>
<evidence type="ECO:0000256" key="12">
    <source>
        <dbReference type="ARBA" id="ARBA00062645"/>
    </source>
</evidence>
<dbReference type="PROSITE" id="PS51221">
    <property type="entry name" value="TTL"/>
    <property type="match status" value="1"/>
</dbReference>
<protein>
    <recommendedName>
        <fullName evidence="13">Polyglutamylase complex subunit TTLL1</fullName>
    </recommendedName>
    <alternativeName>
        <fullName evidence="14">Tubulin polyglutamylase TTLL1</fullName>
    </alternativeName>
    <alternativeName>
        <fullName evidence="16">Tubulin polyglutamylase complex subunit 3</fullName>
    </alternativeName>
    <alternativeName>
        <fullName evidence="15">Tubulin--tyrosine ligase-like protein 1</fullName>
    </alternativeName>
</protein>
<accession>A0A6P3QMC8</accession>
<dbReference type="Gene3D" id="3.30.470.20">
    <property type="entry name" value="ATP-grasp fold, B domain"/>
    <property type="match status" value="1"/>
</dbReference>
<evidence type="ECO:0000256" key="11">
    <source>
        <dbReference type="ARBA" id="ARBA00052959"/>
    </source>
</evidence>
<dbReference type="GO" id="GO:0005524">
    <property type="term" value="F:ATP binding"/>
    <property type="evidence" value="ECO:0007669"/>
    <property type="project" value="UniProtKB-KW"/>
</dbReference>
<evidence type="ECO:0000256" key="3">
    <source>
        <dbReference type="ARBA" id="ARBA00022490"/>
    </source>
</evidence>
<keyword evidence="7" id="KW-0067">ATP-binding</keyword>
<comment type="catalytic activity">
    <reaction evidence="11">
        <text>(L-glutamyl)(n)-gamma-L-glutamyl-L-glutamyl-[protein] + L-glutamate + ATP = (L-glutamyl)(n+1)-gamma-L-glutamyl-L-glutamyl-[protein] + ADP + phosphate + H(+)</text>
        <dbReference type="Rhea" id="RHEA:60148"/>
        <dbReference type="Rhea" id="RHEA-COMP:15519"/>
        <dbReference type="Rhea" id="RHEA-COMP:15675"/>
        <dbReference type="ChEBI" id="CHEBI:15378"/>
        <dbReference type="ChEBI" id="CHEBI:29985"/>
        <dbReference type="ChEBI" id="CHEBI:30616"/>
        <dbReference type="ChEBI" id="CHEBI:43474"/>
        <dbReference type="ChEBI" id="CHEBI:143623"/>
        <dbReference type="ChEBI" id="CHEBI:456216"/>
    </reaction>
    <physiologicalReaction direction="left-to-right" evidence="11">
        <dbReference type="Rhea" id="RHEA:60149"/>
    </physiologicalReaction>
</comment>
<sequence>MPQSLWEEVTRKRSDIRNIHKELDRKVGSSECQQSCQEGEGHEARVSETEEKLDVTVGSMWIMAGKVKWVTDIEKSVLINNFEKRGWVQVAENEDWNFYWMSVQTIRNVFSVETGYRLSDDQIVNHFPNHYELTRKDLMVKNIKRYRKELEKEGSPLAEKDENGKYLYLDFVPVTYMLPADYNLFVEEFRKNPSSTWIMKPCGKAQGKGIFLINKLSQIKKWSRDSKTSSFVSQSTKEAYVISLYINNPLLIGGKKFDLRLYVLVSTYRPLRCYMYKLGFCRFCTVKYTRSTSELDNMFVHLTNVAIQKHGEDYNHIHGGKWTVSNLRLYLESTRGKEVTNKLFDEIHWIIVQSLKAVAPVMNNDKHCFECYGYDIIIDDKLKPWLIEVNASPSLSSSTASDRVLKYGLVSDTLNIAVPGGMVPDCRWNKSPPKEVLGNYEIFNVMLCINIIADVDCERLPCPNDNVKTI</sequence>
<dbReference type="SUPFAM" id="SSF56059">
    <property type="entry name" value="Glutathione synthetase ATP-binding domain-like"/>
    <property type="match status" value="1"/>
</dbReference>
<evidence type="ECO:0000313" key="17">
    <source>
        <dbReference type="Proteomes" id="UP000515202"/>
    </source>
</evidence>
<evidence type="ECO:0000256" key="5">
    <source>
        <dbReference type="ARBA" id="ARBA00022701"/>
    </source>
</evidence>
<evidence type="ECO:0000256" key="15">
    <source>
        <dbReference type="ARBA" id="ARBA00080021"/>
    </source>
</evidence>
<evidence type="ECO:0000256" key="10">
    <source>
        <dbReference type="ARBA" id="ARBA00023273"/>
    </source>
</evidence>
<keyword evidence="6" id="KW-0547">Nucleotide-binding</keyword>
<evidence type="ECO:0000256" key="2">
    <source>
        <dbReference type="ARBA" id="ARBA00006118"/>
    </source>
</evidence>